<accession>A0A3P7L0E0</accession>
<dbReference type="OrthoDB" id="5876856at2759"/>
<keyword evidence="2" id="KW-1185">Reference proteome</keyword>
<evidence type="ECO:0000313" key="1">
    <source>
        <dbReference type="EMBL" id="VDM76195.1"/>
    </source>
</evidence>
<protein>
    <submittedName>
        <fullName evidence="1">Uncharacterized protein</fullName>
    </submittedName>
</protein>
<dbReference type="EMBL" id="UYYB01096520">
    <property type="protein sequence ID" value="VDM76195.1"/>
    <property type="molecule type" value="Genomic_DNA"/>
</dbReference>
<evidence type="ECO:0000313" key="2">
    <source>
        <dbReference type="Proteomes" id="UP000270094"/>
    </source>
</evidence>
<dbReference type="AlphaFoldDB" id="A0A3P7L0E0"/>
<proteinExistence type="predicted"/>
<name>A0A3P7L0E0_STRVU</name>
<dbReference type="Proteomes" id="UP000270094">
    <property type="component" value="Unassembled WGS sequence"/>
</dbReference>
<reference evidence="1 2" key="1">
    <citation type="submission" date="2018-11" db="EMBL/GenBank/DDBJ databases">
        <authorList>
            <consortium name="Pathogen Informatics"/>
        </authorList>
    </citation>
    <scope>NUCLEOTIDE SEQUENCE [LARGE SCALE GENOMIC DNA]</scope>
</reference>
<gene>
    <name evidence="1" type="ORF">SVUK_LOCUS11193</name>
</gene>
<organism evidence="1 2">
    <name type="scientific">Strongylus vulgaris</name>
    <name type="common">Blood worm</name>
    <dbReference type="NCBI Taxonomy" id="40348"/>
    <lineage>
        <taxon>Eukaryota</taxon>
        <taxon>Metazoa</taxon>
        <taxon>Ecdysozoa</taxon>
        <taxon>Nematoda</taxon>
        <taxon>Chromadorea</taxon>
        <taxon>Rhabditida</taxon>
        <taxon>Rhabditina</taxon>
        <taxon>Rhabditomorpha</taxon>
        <taxon>Strongyloidea</taxon>
        <taxon>Strongylidae</taxon>
        <taxon>Strongylus</taxon>
    </lineage>
</organism>
<sequence length="72" mass="8395">MRTRTCLTRVEQQSTTIEYCNLEICRYPRPTCCYNLKVRTAYFVFRRSLILQVAHVNSAANTLEQPLAIEVP</sequence>